<proteinExistence type="predicted"/>
<dbReference type="Proteomes" id="UP000196125">
    <property type="component" value="Unassembled WGS sequence"/>
</dbReference>
<evidence type="ECO:0000313" key="1">
    <source>
        <dbReference type="EMBL" id="SMR99398.1"/>
    </source>
</evidence>
<dbReference type="EMBL" id="FXXI01000001">
    <property type="protein sequence ID" value="SMR99398.1"/>
    <property type="molecule type" value="Genomic_DNA"/>
</dbReference>
<dbReference type="AlphaFoldDB" id="A0A1Y6IP34"/>
<organism evidence="1 2">
    <name type="scientific">Vibrio mangrovi</name>
    <dbReference type="NCBI Taxonomy" id="474394"/>
    <lineage>
        <taxon>Bacteria</taxon>
        <taxon>Pseudomonadati</taxon>
        <taxon>Pseudomonadota</taxon>
        <taxon>Gammaproteobacteria</taxon>
        <taxon>Vibrionales</taxon>
        <taxon>Vibrionaceae</taxon>
        <taxon>Vibrio</taxon>
    </lineage>
</organism>
<protein>
    <submittedName>
        <fullName evidence="1">Uncharacterized protein</fullName>
    </submittedName>
</protein>
<evidence type="ECO:0000313" key="2">
    <source>
        <dbReference type="Proteomes" id="UP000196125"/>
    </source>
</evidence>
<dbReference type="RefSeq" id="WP_390623626.1">
    <property type="nucleotide sequence ID" value="NZ_AP024883.1"/>
</dbReference>
<name>A0A1Y6IP34_9VIBR</name>
<sequence length="75" mass="8692">MLEAITINPLCTTEGICDWCKRSALLTPHHYLDGKTHHSCQECHAFATLDVRLYNIGEKAEQERRNARQRLEIQL</sequence>
<accession>A0A1Y6IP34</accession>
<gene>
    <name evidence="1" type="ORF">VIM7927_00623</name>
</gene>
<reference evidence="1 2" key="1">
    <citation type="submission" date="2017-05" db="EMBL/GenBank/DDBJ databases">
        <authorList>
            <person name="Song R."/>
            <person name="Chenine A.L."/>
            <person name="Ruprecht R.M."/>
        </authorList>
    </citation>
    <scope>NUCLEOTIDE SEQUENCE [LARGE SCALE GENOMIC DNA]</scope>
    <source>
        <strain evidence="1 2">CECT 7927</strain>
    </source>
</reference>